<dbReference type="Gene3D" id="3.30.1330.20">
    <property type="entry name" value="Tubulin/FtsZ, C-terminal domain"/>
    <property type="match status" value="1"/>
</dbReference>
<keyword evidence="2" id="KW-0342">GTP-binding</keyword>
<reference evidence="3" key="1">
    <citation type="submission" date="2018-05" db="EMBL/GenBank/DDBJ databases">
        <authorList>
            <person name="Lanie J.A."/>
            <person name="Ng W.-L."/>
            <person name="Kazmierczak K.M."/>
            <person name="Andrzejewski T.M."/>
            <person name="Davidsen T.M."/>
            <person name="Wayne K.J."/>
            <person name="Tettelin H."/>
            <person name="Glass J.I."/>
            <person name="Rusch D."/>
            <person name="Podicherti R."/>
            <person name="Tsui H.-C.T."/>
            <person name="Winkler M.E."/>
        </authorList>
    </citation>
    <scope>NUCLEOTIDE SEQUENCE</scope>
</reference>
<proteinExistence type="predicted"/>
<evidence type="ECO:0000313" key="3">
    <source>
        <dbReference type="EMBL" id="SVD61666.1"/>
    </source>
</evidence>
<dbReference type="PANTHER" id="PTHR34784">
    <property type="entry name" value="50S RIBOSOMAL PROTEIN L34"/>
    <property type="match status" value="1"/>
</dbReference>
<evidence type="ECO:0000256" key="2">
    <source>
        <dbReference type="ARBA" id="ARBA00023134"/>
    </source>
</evidence>
<organism evidence="3">
    <name type="scientific">marine metagenome</name>
    <dbReference type="NCBI Taxonomy" id="408172"/>
    <lineage>
        <taxon>unclassified sequences</taxon>
        <taxon>metagenomes</taxon>
        <taxon>ecological metagenomes</taxon>
    </lineage>
</organism>
<dbReference type="Pfam" id="PF09585">
    <property type="entry name" value="Lin0512_fam"/>
    <property type="match status" value="1"/>
</dbReference>
<dbReference type="InterPro" id="IPR011719">
    <property type="entry name" value="CHP02058"/>
</dbReference>
<evidence type="ECO:0000256" key="1">
    <source>
        <dbReference type="ARBA" id="ARBA00022741"/>
    </source>
</evidence>
<gene>
    <name evidence="3" type="ORF">METZ01_LOCUS414520</name>
</gene>
<dbReference type="GO" id="GO:0005525">
    <property type="term" value="F:GTP binding"/>
    <property type="evidence" value="ECO:0007669"/>
    <property type="project" value="UniProtKB-KW"/>
</dbReference>
<accession>A0A382WS43</accession>
<dbReference type="AlphaFoldDB" id="A0A382WS43"/>
<dbReference type="InterPro" id="IPR037103">
    <property type="entry name" value="Tubulin/FtsZ-like_C"/>
</dbReference>
<protein>
    <submittedName>
        <fullName evidence="3">Uncharacterized protein</fullName>
    </submittedName>
</protein>
<dbReference type="NCBIfam" id="TIGR02058">
    <property type="entry name" value="lin0512_fam"/>
    <property type="match status" value="1"/>
</dbReference>
<sequence length="124" mass="13151">MQSSENANEGTAMGQNRWITEMGLGVDVHGADYNKAARRAVSDALRHSSLHFFDVTNKSVQDMKVDVVIGAAEPANIDPAVIAQEIPYGTVTVTVISGGLDVASDDGDDRITMVNAAILVSFDD</sequence>
<name>A0A382WS43_9ZZZZ</name>
<dbReference type="EMBL" id="UINC01162099">
    <property type="protein sequence ID" value="SVD61666.1"/>
    <property type="molecule type" value="Genomic_DNA"/>
</dbReference>
<dbReference type="PANTHER" id="PTHR34784:SF1">
    <property type="entry name" value="50S RIBOSOMAL PROTEIN L34"/>
    <property type="match status" value="1"/>
</dbReference>
<keyword evidence="1" id="KW-0547">Nucleotide-binding</keyword>